<dbReference type="EMBL" id="BMMS01000010">
    <property type="protein sequence ID" value="GGO87427.1"/>
    <property type="molecule type" value="Genomic_DNA"/>
</dbReference>
<evidence type="ECO:0000256" key="2">
    <source>
        <dbReference type="SAM" id="SignalP"/>
    </source>
</evidence>
<reference evidence="3" key="2">
    <citation type="submission" date="2020-09" db="EMBL/GenBank/DDBJ databases">
        <authorList>
            <person name="Sun Q."/>
            <person name="Zhou Y."/>
        </authorList>
    </citation>
    <scope>NUCLEOTIDE SEQUENCE</scope>
    <source>
        <strain evidence="3">CGMCC 4.7201</strain>
    </source>
</reference>
<gene>
    <name evidence="3" type="ORF">GCM10012280_25840</name>
</gene>
<dbReference type="RefSeq" id="WP_189131769.1">
    <property type="nucleotide sequence ID" value="NZ_BMMS01000010.1"/>
</dbReference>
<evidence type="ECO:0000313" key="3">
    <source>
        <dbReference type="EMBL" id="GGO87427.1"/>
    </source>
</evidence>
<proteinExistence type="predicted"/>
<evidence type="ECO:0000256" key="1">
    <source>
        <dbReference type="SAM" id="MobiDB-lite"/>
    </source>
</evidence>
<sequence>MNRRTAASSVTAAMLCAALATACGSGGGNGGGKESTPDRPAANRTAPTTSGSELQRLTQLVDKAETAARSSEKDAATDN</sequence>
<dbReference type="Proteomes" id="UP000641932">
    <property type="component" value="Unassembled WGS sequence"/>
</dbReference>
<comment type="caution">
    <text evidence="3">The sequence shown here is derived from an EMBL/GenBank/DDBJ whole genome shotgun (WGS) entry which is preliminary data.</text>
</comment>
<feature type="compositionally biased region" description="Basic and acidic residues" evidence="1">
    <location>
        <begin position="62"/>
        <end position="79"/>
    </location>
</feature>
<reference evidence="3" key="1">
    <citation type="journal article" date="2014" name="Int. J. Syst. Evol. Microbiol.">
        <title>Complete genome sequence of Corynebacterium casei LMG S-19264T (=DSM 44701T), isolated from a smear-ripened cheese.</title>
        <authorList>
            <consortium name="US DOE Joint Genome Institute (JGI-PGF)"/>
            <person name="Walter F."/>
            <person name="Albersmeier A."/>
            <person name="Kalinowski J."/>
            <person name="Ruckert C."/>
        </authorList>
    </citation>
    <scope>NUCLEOTIDE SEQUENCE</scope>
    <source>
        <strain evidence="3">CGMCC 4.7201</strain>
    </source>
</reference>
<name>A0A917ZMQ2_9ACTN</name>
<dbReference type="AlphaFoldDB" id="A0A917ZMQ2"/>
<feature type="compositionally biased region" description="Polar residues" evidence="1">
    <location>
        <begin position="45"/>
        <end position="58"/>
    </location>
</feature>
<protein>
    <submittedName>
        <fullName evidence="3">Uncharacterized protein</fullName>
    </submittedName>
</protein>
<keyword evidence="4" id="KW-1185">Reference proteome</keyword>
<dbReference type="PROSITE" id="PS51257">
    <property type="entry name" value="PROKAR_LIPOPROTEIN"/>
    <property type="match status" value="1"/>
</dbReference>
<feature type="signal peptide" evidence="2">
    <location>
        <begin position="1"/>
        <end position="22"/>
    </location>
</feature>
<accession>A0A917ZMQ2</accession>
<feature type="chain" id="PRO_5039389805" evidence="2">
    <location>
        <begin position="23"/>
        <end position="79"/>
    </location>
</feature>
<feature type="region of interest" description="Disordered" evidence="1">
    <location>
        <begin position="25"/>
        <end position="79"/>
    </location>
</feature>
<keyword evidence="2" id="KW-0732">Signal</keyword>
<organism evidence="3 4">
    <name type="scientific">Wenjunlia tyrosinilytica</name>
    <dbReference type="NCBI Taxonomy" id="1544741"/>
    <lineage>
        <taxon>Bacteria</taxon>
        <taxon>Bacillati</taxon>
        <taxon>Actinomycetota</taxon>
        <taxon>Actinomycetes</taxon>
        <taxon>Kitasatosporales</taxon>
        <taxon>Streptomycetaceae</taxon>
        <taxon>Wenjunlia</taxon>
    </lineage>
</organism>
<evidence type="ECO:0000313" key="4">
    <source>
        <dbReference type="Proteomes" id="UP000641932"/>
    </source>
</evidence>